<organism evidence="3">
    <name type="scientific">Anopheles darlingi</name>
    <name type="common">Mosquito</name>
    <dbReference type="NCBI Taxonomy" id="43151"/>
    <lineage>
        <taxon>Eukaryota</taxon>
        <taxon>Metazoa</taxon>
        <taxon>Ecdysozoa</taxon>
        <taxon>Arthropoda</taxon>
        <taxon>Hexapoda</taxon>
        <taxon>Insecta</taxon>
        <taxon>Pterygota</taxon>
        <taxon>Neoptera</taxon>
        <taxon>Endopterygota</taxon>
        <taxon>Diptera</taxon>
        <taxon>Nematocera</taxon>
        <taxon>Culicoidea</taxon>
        <taxon>Culicidae</taxon>
        <taxon>Anophelinae</taxon>
        <taxon>Anopheles</taxon>
    </lineage>
</organism>
<protein>
    <recommendedName>
        <fullName evidence="4">Secreted protein</fullName>
    </recommendedName>
</protein>
<evidence type="ECO:0000256" key="2">
    <source>
        <dbReference type="SAM" id="SignalP"/>
    </source>
</evidence>
<reference evidence="3" key="1">
    <citation type="submission" date="2018-01" db="EMBL/GenBank/DDBJ databases">
        <title>An insight into the sialome of Amazonian anophelines.</title>
        <authorList>
            <person name="Ribeiro J.M."/>
            <person name="Scarpassa V."/>
            <person name="Calvo E."/>
        </authorList>
    </citation>
    <scope>NUCLEOTIDE SEQUENCE</scope>
</reference>
<feature type="signal peptide" evidence="2">
    <location>
        <begin position="1"/>
        <end position="18"/>
    </location>
</feature>
<feature type="chain" id="PRO_5014701711" description="Secreted protein" evidence="2">
    <location>
        <begin position="19"/>
        <end position="98"/>
    </location>
</feature>
<name>A0A2M4DG55_ANODA</name>
<keyword evidence="1" id="KW-0472">Membrane</keyword>
<feature type="transmembrane region" description="Helical" evidence="1">
    <location>
        <begin position="55"/>
        <end position="75"/>
    </location>
</feature>
<dbReference type="AlphaFoldDB" id="A0A2M4DG55"/>
<proteinExistence type="predicted"/>
<accession>A0A2M4DG55</accession>
<evidence type="ECO:0000256" key="1">
    <source>
        <dbReference type="SAM" id="Phobius"/>
    </source>
</evidence>
<sequence length="98" mass="11523">MYTLSPFWLLFWMQIARSATECSQVAWRSPTTYSINSLAKQTSCSRPRIAIVRKISLILLPFLRVCLFFLSFRAIRTYQIPRNLSTKKKLINSYLKDL</sequence>
<dbReference type="EMBL" id="GGFL01012394">
    <property type="protein sequence ID" value="MBW76572.1"/>
    <property type="molecule type" value="Transcribed_RNA"/>
</dbReference>
<evidence type="ECO:0008006" key="4">
    <source>
        <dbReference type="Google" id="ProtNLM"/>
    </source>
</evidence>
<evidence type="ECO:0000313" key="3">
    <source>
        <dbReference type="EMBL" id="MBW76572.1"/>
    </source>
</evidence>
<keyword evidence="1" id="KW-1133">Transmembrane helix</keyword>
<keyword evidence="2" id="KW-0732">Signal</keyword>
<keyword evidence="1" id="KW-0812">Transmembrane</keyword>